<dbReference type="GO" id="GO:0008168">
    <property type="term" value="F:methyltransferase activity"/>
    <property type="evidence" value="ECO:0007669"/>
    <property type="project" value="UniProtKB-KW"/>
</dbReference>
<accession>A0AAD7HE47</accession>
<dbReference type="AlphaFoldDB" id="A0AAD7HE47"/>
<dbReference type="CDD" id="cd02440">
    <property type="entry name" value="AdoMet_MTases"/>
    <property type="match status" value="1"/>
</dbReference>
<evidence type="ECO:0000313" key="2">
    <source>
        <dbReference type="Proteomes" id="UP001215598"/>
    </source>
</evidence>
<keyword evidence="1" id="KW-0808">Transferase</keyword>
<dbReference type="Proteomes" id="UP001215598">
    <property type="component" value="Unassembled WGS sequence"/>
</dbReference>
<dbReference type="Pfam" id="PF01209">
    <property type="entry name" value="Ubie_methyltran"/>
    <property type="match status" value="1"/>
</dbReference>
<dbReference type="InterPro" id="IPR029063">
    <property type="entry name" value="SAM-dependent_MTases_sf"/>
</dbReference>
<name>A0AAD7HE47_9AGAR</name>
<dbReference type="PANTHER" id="PTHR43591">
    <property type="entry name" value="METHYLTRANSFERASE"/>
    <property type="match status" value="1"/>
</dbReference>
<dbReference type="SUPFAM" id="SSF53335">
    <property type="entry name" value="S-adenosyl-L-methionine-dependent methyltransferases"/>
    <property type="match status" value="1"/>
</dbReference>
<protein>
    <submittedName>
        <fullName evidence="1">S-adenosyl-L-methionine-dependent methyltransferase</fullName>
    </submittedName>
</protein>
<dbReference type="GO" id="GO:0032259">
    <property type="term" value="P:methylation"/>
    <property type="evidence" value="ECO:0007669"/>
    <property type="project" value="UniProtKB-KW"/>
</dbReference>
<organism evidence="1 2">
    <name type="scientific">Mycena metata</name>
    <dbReference type="NCBI Taxonomy" id="1033252"/>
    <lineage>
        <taxon>Eukaryota</taxon>
        <taxon>Fungi</taxon>
        <taxon>Dikarya</taxon>
        <taxon>Basidiomycota</taxon>
        <taxon>Agaricomycotina</taxon>
        <taxon>Agaricomycetes</taxon>
        <taxon>Agaricomycetidae</taxon>
        <taxon>Agaricales</taxon>
        <taxon>Marasmiineae</taxon>
        <taxon>Mycenaceae</taxon>
        <taxon>Mycena</taxon>
    </lineage>
</organism>
<sequence>MKPDYGKFSAEDIATMEEMTGIPAKAMLVQSGLLPTPLHNAVILDNACGGAVLTSILFDAIERTSDVRVVCADFDEHMVKSAAERIQRKGWNAEATAADAQALPFPDNHFTHNLMNFGIQLIPDAALVTKESFRVLKSGGKLGMTSWTSPGWVESFLAGIPGFSLPSVFTEGPTATKESTTSLLTAAGFTNVDVQPVKFEHTQSIGRYLRNMREVFPALLVGETAERYDSYMEGRYGDGDFTLTWEAIVITADKP</sequence>
<evidence type="ECO:0000313" key="1">
    <source>
        <dbReference type="EMBL" id="KAJ7718639.1"/>
    </source>
</evidence>
<comment type="caution">
    <text evidence="1">The sequence shown here is derived from an EMBL/GenBank/DDBJ whole genome shotgun (WGS) entry which is preliminary data.</text>
</comment>
<reference evidence="1" key="1">
    <citation type="submission" date="2023-03" db="EMBL/GenBank/DDBJ databases">
        <title>Massive genome expansion in bonnet fungi (Mycena s.s.) driven by repeated elements and novel gene families across ecological guilds.</title>
        <authorList>
            <consortium name="Lawrence Berkeley National Laboratory"/>
            <person name="Harder C.B."/>
            <person name="Miyauchi S."/>
            <person name="Viragh M."/>
            <person name="Kuo A."/>
            <person name="Thoen E."/>
            <person name="Andreopoulos B."/>
            <person name="Lu D."/>
            <person name="Skrede I."/>
            <person name="Drula E."/>
            <person name="Henrissat B."/>
            <person name="Morin E."/>
            <person name="Kohler A."/>
            <person name="Barry K."/>
            <person name="LaButti K."/>
            <person name="Morin E."/>
            <person name="Salamov A."/>
            <person name="Lipzen A."/>
            <person name="Mereny Z."/>
            <person name="Hegedus B."/>
            <person name="Baldrian P."/>
            <person name="Stursova M."/>
            <person name="Weitz H."/>
            <person name="Taylor A."/>
            <person name="Grigoriev I.V."/>
            <person name="Nagy L.G."/>
            <person name="Martin F."/>
            <person name="Kauserud H."/>
        </authorList>
    </citation>
    <scope>NUCLEOTIDE SEQUENCE</scope>
    <source>
        <strain evidence="1">CBHHK182m</strain>
    </source>
</reference>
<keyword evidence="1" id="KW-0489">Methyltransferase</keyword>
<gene>
    <name evidence="1" type="ORF">B0H16DRAFT_1897585</name>
</gene>
<dbReference type="Gene3D" id="3.40.50.150">
    <property type="entry name" value="Vaccinia Virus protein VP39"/>
    <property type="match status" value="1"/>
</dbReference>
<dbReference type="EMBL" id="JARKIB010000263">
    <property type="protein sequence ID" value="KAJ7718639.1"/>
    <property type="molecule type" value="Genomic_DNA"/>
</dbReference>
<keyword evidence="2" id="KW-1185">Reference proteome</keyword>
<proteinExistence type="predicted"/>